<dbReference type="AlphaFoldDB" id="A0A2V0PBQ5"/>
<dbReference type="SMART" id="SM00028">
    <property type="entry name" value="TPR"/>
    <property type="match status" value="3"/>
</dbReference>
<keyword evidence="1" id="KW-0677">Repeat</keyword>
<reference evidence="5 6" key="1">
    <citation type="journal article" date="2018" name="Sci. Rep.">
        <title>Raphidocelis subcapitata (=Pseudokirchneriella subcapitata) provides an insight into genome evolution and environmental adaptations in the Sphaeropleales.</title>
        <authorList>
            <person name="Suzuki S."/>
            <person name="Yamaguchi H."/>
            <person name="Nakajima N."/>
            <person name="Kawachi M."/>
        </authorList>
    </citation>
    <scope>NUCLEOTIDE SEQUENCE [LARGE SCALE GENOMIC DNA]</scope>
    <source>
        <strain evidence="5 6">NIES-35</strain>
    </source>
</reference>
<feature type="compositionally biased region" description="Gly residues" evidence="4">
    <location>
        <begin position="47"/>
        <end position="66"/>
    </location>
</feature>
<keyword evidence="2 3" id="KW-0802">TPR repeat</keyword>
<dbReference type="PANTHER" id="PTHR44858">
    <property type="entry name" value="TETRATRICOPEPTIDE REPEAT PROTEIN 6"/>
    <property type="match status" value="1"/>
</dbReference>
<name>A0A2V0PBQ5_9CHLO</name>
<dbReference type="Gene3D" id="1.25.40.10">
    <property type="entry name" value="Tetratricopeptide repeat domain"/>
    <property type="match status" value="2"/>
</dbReference>
<keyword evidence="6" id="KW-1185">Reference proteome</keyword>
<dbReference type="InParanoid" id="A0A2V0PBQ5"/>
<dbReference type="InterPro" id="IPR050498">
    <property type="entry name" value="Ycf3"/>
</dbReference>
<sequence>MGPARPSAPAAPRAPRHSARLPTPKGCGRPPRLSALPEGASSSSSSSGGGSGSSSSGGGSSGGAGGSTNRRRAAALLAAAVAAPWLLPPLHHAAHAAPRGGADPALIKAFTDAMAAQGNPEAMERAWSRAIELAPDNAAAWSNRGTARLQAGRWADAYSDLSKSLELEAARCGGARMADGASALVLNQLGNAEGALGRWGDAMAHFREAAEDPELESIAGANYALAAFETGQQELAVKEARLLLRRDPSFLDMRAALAAFLWADGAPAAAEGEWEALQSAGGGLGAALYGRDKAVARVRGRWPPRATAALAAFLAVSERGGAEGYDGRVREYVFDRAAASK</sequence>
<dbReference type="STRING" id="307507.A0A2V0PBQ5"/>
<dbReference type="InterPro" id="IPR019734">
    <property type="entry name" value="TPR_rpt"/>
</dbReference>
<evidence type="ECO:0000313" key="5">
    <source>
        <dbReference type="EMBL" id="GBF94525.1"/>
    </source>
</evidence>
<feature type="repeat" description="TPR" evidence="3">
    <location>
        <begin position="138"/>
        <end position="171"/>
    </location>
</feature>
<gene>
    <name evidence="5" type="ORF">Rsub_07059</name>
</gene>
<accession>A0A2V0PBQ5</accession>
<dbReference type="OrthoDB" id="204058at2759"/>
<feature type="region of interest" description="Disordered" evidence="4">
    <location>
        <begin position="1"/>
        <end position="68"/>
    </location>
</feature>
<dbReference type="PANTHER" id="PTHR44858:SF1">
    <property type="entry name" value="UDP-N-ACETYLGLUCOSAMINE--PEPTIDE N-ACETYLGLUCOSAMINYLTRANSFERASE SPINDLY-RELATED"/>
    <property type="match status" value="1"/>
</dbReference>
<feature type="compositionally biased region" description="Low complexity" evidence="4">
    <location>
        <begin position="1"/>
        <end position="13"/>
    </location>
</feature>
<dbReference type="InterPro" id="IPR011990">
    <property type="entry name" value="TPR-like_helical_dom_sf"/>
</dbReference>
<dbReference type="Proteomes" id="UP000247498">
    <property type="component" value="Unassembled WGS sequence"/>
</dbReference>
<evidence type="ECO:0000313" key="6">
    <source>
        <dbReference type="Proteomes" id="UP000247498"/>
    </source>
</evidence>
<protein>
    <submittedName>
        <fullName evidence="5">Uncharacterized protein</fullName>
    </submittedName>
</protein>
<evidence type="ECO:0000256" key="1">
    <source>
        <dbReference type="ARBA" id="ARBA00022737"/>
    </source>
</evidence>
<proteinExistence type="predicted"/>
<organism evidence="5 6">
    <name type="scientific">Raphidocelis subcapitata</name>
    <dbReference type="NCBI Taxonomy" id="307507"/>
    <lineage>
        <taxon>Eukaryota</taxon>
        <taxon>Viridiplantae</taxon>
        <taxon>Chlorophyta</taxon>
        <taxon>core chlorophytes</taxon>
        <taxon>Chlorophyceae</taxon>
        <taxon>CS clade</taxon>
        <taxon>Sphaeropleales</taxon>
        <taxon>Selenastraceae</taxon>
        <taxon>Raphidocelis</taxon>
    </lineage>
</organism>
<dbReference type="PROSITE" id="PS50005">
    <property type="entry name" value="TPR"/>
    <property type="match status" value="1"/>
</dbReference>
<dbReference type="EMBL" id="BDRX01000052">
    <property type="protein sequence ID" value="GBF94525.1"/>
    <property type="molecule type" value="Genomic_DNA"/>
</dbReference>
<evidence type="ECO:0000256" key="2">
    <source>
        <dbReference type="ARBA" id="ARBA00022803"/>
    </source>
</evidence>
<evidence type="ECO:0000256" key="3">
    <source>
        <dbReference type="PROSITE-ProRule" id="PRU00339"/>
    </source>
</evidence>
<comment type="caution">
    <text evidence="5">The sequence shown here is derived from an EMBL/GenBank/DDBJ whole genome shotgun (WGS) entry which is preliminary data.</text>
</comment>
<evidence type="ECO:0000256" key="4">
    <source>
        <dbReference type="SAM" id="MobiDB-lite"/>
    </source>
</evidence>
<dbReference type="SUPFAM" id="SSF48452">
    <property type="entry name" value="TPR-like"/>
    <property type="match status" value="1"/>
</dbReference>